<dbReference type="InterPro" id="IPR001248">
    <property type="entry name" value="Pur-cyt_permease"/>
</dbReference>
<keyword evidence="4 6" id="KW-1133">Transmembrane helix</keyword>
<protein>
    <recommendedName>
        <fullName evidence="9">Allantoin permease</fullName>
    </recommendedName>
</protein>
<comment type="caution">
    <text evidence="7">The sequence shown here is derived from an EMBL/GenBank/DDBJ whole genome shotgun (WGS) entry which is preliminary data.</text>
</comment>
<evidence type="ECO:0000313" key="8">
    <source>
        <dbReference type="Proteomes" id="UP001358417"/>
    </source>
</evidence>
<keyword evidence="3 6" id="KW-0812">Transmembrane</keyword>
<dbReference type="InterPro" id="IPR045225">
    <property type="entry name" value="Uracil/uridine/allantoin_perm"/>
</dbReference>
<evidence type="ECO:0000256" key="3">
    <source>
        <dbReference type="ARBA" id="ARBA00022692"/>
    </source>
</evidence>
<dbReference type="EMBL" id="JAVRRD010000006">
    <property type="protein sequence ID" value="KAK5057784.1"/>
    <property type="molecule type" value="Genomic_DNA"/>
</dbReference>
<dbReference type="RefSeq" id="XP_064708902.1">
    <property type="nucleotide sequence ID" value="XM_064855313.1"/>
</dbReference>
<dbReference type="Proteomes" id="UP001358417">
    <property type="component" value="Unassembled WGS sequence"/>
</dbReference>
<evidence type="ECO:0000313" key="7">
    <source>
        <dbReference type="EMBL" id="KAK5057784.1"/>
    </source>
</evidence>
<keyword evidence="8" id="KW-1185">Reference proteome</keyword>
<evidence type="ECO:0000256" key="4">
    <source>
        <dbReference type="ARBA" id="ARBA00022989"/>
    </source>
</evidence>
<feature type="transmembrane region" description="Helical" evidence="6">
    <location>
        <begin position="249"/>
        <end position="269"/>
    </location>
</feature>
<gene>
    <name evidence="7" type="ORF">LTR84_011785</name>
</gene>
<evidence type="ECO:0000256" key="6">
    <source>
        <dbReference type="SAM" id="Phobius"/>
    </source>
</evidence>
<evidence type="ECO:0000256" key="5">
    <source>
        <dbReference type="ARBA" id="ARBA00023136"/>
    </source>
</evidence>
<keyword evidence="5 6" id="KW-0472">Membrane</keyword>
<dbReference type="GO" id="GO:0005886">
    <property type="term" value="C:plasma membrane"/>
    <property type="evidence" value="ECO:0007669"/>
    <property type="project" value="TreeGrafter"/>
</dbReference>
<feature type="transmembrane region" description="Helical" evidence="6">
    <location>
        <begin position="340"/>
        <end position="359"/>
    </location>
</feature>
<reference evidence="7 8" key="1">
    <citation type="submission" date="2023-08" db="EMBL/GenBank/DDBJ databases">
        <title>Black Yeasts Isolated from many extreme environments.</title>
        <authorList>
            <person name="Coleine C."/>
            <person name="Stajich J.E."/>
            <person name="Selbmann L."/>
        </authorList>
    </citation>
    <scope>NUCLEOTIDE SEQUENCE [LARGE SCALE GENOMIC DNA]</scope>
    <source>
        <strain evidence="7 8">CCFEE 5792</strain>
    </source>
</reference>
<sequence>MALKNRTQTYYKNWAVQVKKDLQVEKGRGDGEDIRIWSNQDLDPTPPHKRTWHWWNYLLYFVGTGFNNWQGGSAVIGVGLGWQAAIAIAYITQSISGVVQALNSKAAARYHLGFPAIARSVYGMWGSTYQVAVRSILAAVWYATKTYEGASYLNIMMRCVFGHAYTDIPNHVPESIGYTTKDFLCYFLVWMLYTPFLFRRPYQLRNFFTGACFASFPAVFGLFIYCIAKSGGKLGLAENAGSVKMDTSTTAWLVVYAMASSISNGAAYIESVPDVARWAAKPNSVIPATLFCNFIYNPLAAVLGILGTSALQSATGETIWKPWDVMTLILEENWTSGVRFGVFLLACCWFYLVFAQNISSNMIPFGADISMLWPKHLTMTRGYIIVHLLAWCICPWKIYVSAETFFNFMGAYGIFMGPAVSIMLVEYYLISRGNIFVSSIYIGNSKNPNYWYTGGWNVQAYIAYIFSVGLCFVGFVNKVGATVPAAGEKIGYLAWFLSFTSGGVVYYLVNLVYPHQNVKNVKELKWEENADTNDVEIAGIEVVRSQSETADVEREAYAKASDNKYVVASSTTD</sequence>
<dbReference type="AlphaFoldDB" id="A0AAV9NLC3"/>
<proteinExistence type="inferred from homology"/>
<dbReference type="GO" id="GO:0015205">
    <property type="term" value="F:nucleobase transmembrane transporter activity"/>
    <property type="evidence" value="ECO:0007669"/>
    <property type="project" value="TreeGrafter"/>
</dbReference>
<feature type="transmembrane region" description="Helical" evidence="6">
    <location>
        <begin position="380"/>
        <end position="399"/>
    </location>
</feature>
<feature type="transmembrane region" description="Helical" evidence="6">
    <location>
        <begin position="208"/>
        <end position="228"/>
    </location>
</feature>
<evidence type="ECO:0000256" key="2">
    <source>
        <dbReference type="ARBA" id="ARBA00008974"/>
    </source>
</evidence>
<dbReference type="Pfam" id="PF02133">
    <property type="entry name" value="Transp_cyt_pur"/>
    <property type="match status" value="1"/>
</dbReference>
<evidence type="ECO:0000256" key="1">
    <source>
        <dbReference type="ARBA" id="ARBA00004141"/>
    </source>
</evidence>
<comment type="subcellular location">
    <subcellularLocation>
        <location evidence="1">Membrane</location>
        <topology evidence="1">Multi-pass membrane protein</topology>
    </subcellularLocation>
</comment>
<feature type="transmembrane region" description="Helical" evidence="6">
    <location>
        <begin position="490"/>
        <end position="509"/>
    </location>
</feature>
<name>A0AAV9NLC3_9EURO</name>
<feature type="transmembrane region" description="Helical" evidence="6">
    <location>
        <begin position="405"/>
        <end position="429"/>
    </location>
</feature>
<dbReference type="PANTHER" id="PTHR30618:SF0">
    <property type="entry name" value="PURINE-URACIL PERMEASE NCS1"/>
    <property type="match status" value="1"/>
</dbReference>
<comment type="similarity">
    <text evidence="2">Belongs to the purine-cytosine permease (2.A.39) family.</text>
</comment>
<feature type="transmembrane region" description="Helical" evidence="6">
    <location>
        <begin position="450"/>
        <end position="475"/>
    </location>
</feature>
<dbReference type="Gene3D" id="1.10.4160.10">
    <property type="entry name" value="Hydantoin permease"/>
    <property type="match status" value="1"/>
</dbReference>
<dbReference type="GeneID" id="89979935"/>
<evidence type="ECO:0008006" key="9">
    <source>
        <dbReference type="Google" id="ProtNLM"/>
    </source>
</evidence>
<accession>A0AAV9NLC3</accession>
<organism evidence="7 8">
    <name type="scientific">Exophiala bonariae</name>
    <dbReference type="NCBI Taxonomy" id="1690606"/>
    <lineage>
        <taxon>Eukaryota</taxon>
        <taxon>Fungi</taxon>
        <taxon>Dikarya</taxon>
        <taxon>Ascomycota</taxon>
        <taxon>Pezizomycotina</taxon>
        <taxon>Eurotiomycetes</taxon>
        <taxon>Chaetothyriomycetidae</taxon>
        <taxon>Chaetothyriales</taxon>
        <taxon>Herpotrichiellaceae</taxon>
        <taxon>Exophiala</taxon>
    </lineage>
</organism>
<dbReference type="PANTHER" id="PTHR30618">
    <property type="entry name" value="NCS1 FAMILY PURINE/PYRIMIDINE TRANSPORTER"/>
    <property type="match status" value="1"/>
</dbReference>